<dbReference type="GO" id="GO:0005739">
    <property type="term" value="C:mitochondrion"/>
    <property type="evidence" value="ECO:0007669"/>
    <property type="project" value="UniProtKB-ARBA"/>
</dbReference>
<dbReference type="InterPro" id="IPR004860">
    <property type="entry name" value="LAGLIDADG_dom"/>
</dbReference>
<keyword evidence="2" id="KW-0378">Hydrolase</keyword>
<feature type="domain" description="Homing endonuclease LAGLIDADG" evidence="1">
    <location>
        <begin position="298"/>
        <end position="400"/>
    </location>
</feature>
<geneLocation type="mitochondrion" evidence="2"/>
<protein>
    <submittedName>
        <fullName evidence="2">LAGLIDADG endonuclease</fullName>
    </submittedName>
</protein>
<dbReference type="Gene3D" id="3.10.28.10">
    <property type="entry name" value="Homing endonucleases"/>
    <property type="match status" value="2"/>
</dbReference>
<gene>
    <name evidence="2" type="primary">orf429</name>
</gene>
<dbReference type="GO" id="GO:0004519">
    <property type="term" value="F:endonuclease activity"/>
    <property type="evidence" value="ECO:0007669"/>
    <property type="project" value="UniProtKB-KW"/>
</dbReference>
<dbReference type="SUPFAM" id="SSF55608">
    <property type="entry name" value="Homing endonucleases"/>
    <property type="match status" value="2"/>
</dbReference>
<organism evidence="2">
    <name type="scientific">Juglanconis juglandina</name>
    <dbReference type="NCBI Taxonomy" id="1940567"/>
    <lineage>
        <taxon>Eukaryota</taxon>
        <taxon>Fungi</taxon>
        <taxon>Dikarya</taxon>
        <taxon>Ascomycota</taxon>
        <taxon>Pezizomycotina</taxon>
        <taxon>Sordariomycetes</taxon>
        <taxon>Sordariomycetidae</taxon>
        <taxon>Diaporthales</taxon>
        <taxon>Juglanconidaceae</taxon>
        <taxon>Juglanconis</taxon>
    </lineage>
</organism>
<dbReference type="EMBL" id="KY575057">
    <property type="protein sequence ID" value="ATI20496.1"/>
    <property type="molecule type" value="Genomic_DNA"/>
</dbReference>
<evidence type="ECO:0000313" key="2">
    <source>
        <dbReference type="EMBL" id="ATI20496.1"/>
    </source>
</evidence>
<keyword evidence="2" id="KW-0255">Endonuclease</keyword>
<dbReference type="Pfam" id="PF00961">
    <property type="entry name" value="LAGLIDADG_1"/>
    <property type="match status" value="2"/>
</dbReference>
<sequence>MGTFNLLFFLCVKEHYARNLLLLLNTIRILSHTHLTSSRSYLFSTYRRLSGTRGSIASVNHNRTFPHPLIPSKEGIKACWGVRGSSLHTSYAGGIRYTTRLSSIIPQQTFWYSIDHNKIHPISPWFITGFTDAPSKKKKCIFLRGALRPEGCFNVGLQKNPNGKFYVRPKFQIKVHSRDSLLLMRIKNYFGGIGNINTNSKDSSFTVRSLDDILKIILHFDNYPLITKKKADFILFKQIIHKVIEGEHLSAKGLQEIVNIRSSMNLGLSDSLKTVFPNTVSVNRPEIENITIPHPEWMAGFVTGEGCFLVQMSKYGKGKLDGVSFSFKVSQHLRDELLLRSFITFFGCGLFNYHSGKSKHGSGVFLVRKFADISDKIIPFFQDHMIEGIKREDFEDWSRVVELVRSKAHLTEEGVNNIREIKSGLNTLR</sequence>
<name>A0A291LJ45_9PEZI</name>
<keyword evidence="2" id="KW-0496">Mitochondrion</keyword>
<reference evidence="2" key="1">
    <citation type="submission" date="2017-02" db="EMBL/GenBank/DDBJ databases">
        <title>Fungal Comparative Genomics of Melanconis species and Ophiognomonia clavigignenti-juglandacearum at Different Phylogenetic Distances.</title>
        <authorList>
            <person name="Demers J.E."/>
            <person name="Castlebury L.A."/>
        </authorList>
    </citation>
    <scope>NUCLEOTIDE SEQUENCE</scope>
    <source>
        <strain evidence="2">CBS 121083</strain>
    </source>
</reference>
<evidence type="ECO:0000259" key="1">
    <source>
        <dbReference type="Pfam" id="PF00961"/>
    </source>
</evidence>
<keyword evidence="2" id="KW-0540">Nuclease</keyword>
<dbReference type="InterPro" id="IPR027434">
    <property type="entry name" value="Homing_endonucl"/>
</dbReference>
<dbReference type="PANTHER" id="PTHR36181">
    <property type="entry name" value="INTRON-ENCODED ENDONUCLEASE AI3-RELATED"/>
    <property type="match status" value="1"/>
</dbReference>
<dbReference type="PANTHER" id="PTHR36181:SF4">
    <property type="entry name" value="LAGLIDADG ENDONUCLEASE"/>
    <property type="match status" value="1"/>
</dbReference>
<dbReference type="FunFam" id="3.10.28.10:FF:000010">
    <property type="entry name" value="LAGLIDADG homing endonuclease I-LtrII"/>
    <property type="match status" value="1"/>
</dbReference>
<dbReference type="InterPro" id="IPR051289">
    <property type="entry name" value="LAGLIDADG_Endonuclease"/>
</dbReference>
<dbReference type="AlphaFoldDB" id="A0A291LJ45"/>
<feature type="domain" description="Homing endonuclease LAGLIDADG" evidence="1">
    <location>
        <begin position="150"/>
        <end position="240"/>
    </location>
</feature>
<proteinExistence type="predicted"/>
<accession>A0A291LJ45</accession>